<dbReference type="InterPro" id="IPR051424">
    <property type="entry name" value="Transketolase-like"/>
</dbReference>
<comment type="cofactor">
    <cofactor evidence="1">
        <name>Ca(2+)</name>
        <dbReference type="ChEBI" id="CHEBI:29108"/>
    </cofactor>
</comment>
<dbReference type="SMART" id="SM00861">
    <property type="entry name" value="Transket_pyr"/>
    <property type="match status" value="1"/>
</dbReference>
<dbReference type="Gene3D" id="3.40.50.970">
    <property type="match status" value="1"/>
</dbReference>
<dbReference type="SUPFAM" id="SSF52922">
    <property type="entry name" value="TK C-terminal domain-like"/>
    <property type="match status" value="1"/>
</dbReference>
<dbReference type="EC" id="2.2.1.1" evidence="5"/>
<dbReference type="FunFam" id="3.40.50.970:FF:000129">
    <property type="entry name" value="Transketolase"/>
    <property type="match status" value="1"/>
</dbReference>
<dbReference type="GO" id="GO:0004802">
    <property type="term" value="F:transketolase activity"/>
    <property type="evidence" value="ECO:0007669"/>
    <property type="project" value="UniProtKB-EC"/>
</dbReference>
<dbReference type="InterPro" id="IPR009014">
    <property type="entry name" value="Transketo_C/PFOR_II"/>
</dbReference>
<dbReference type="Gene3D" id="3.40.50.920">
    <property type="match status" value="1"/>
</dbReference>
<evidence type="ECO:0000256" key="4">
    <source>
        <dbReference type="ARBA" id="ARBA00011738"/>
    </source>
</evidence>
<keyword evidence="8" id="KW-0106">Calcium</keyword>
<dbReference type="GO" id="GO:0030976">
    <property type="term" value="F:thiamine pyrophosphate binding"/>
    <property type="evidence" value="ECO:0007669"/>
    <property type="project" value="TreeGrafter"/>
</dbReference>
<dbReference type="InterPro" id="IPR005475">
    <property type="entry name" value="Transketolase-like_Pyr-bd"/>
</dbReference>
<keyword evidence="9" id="KW-0460">Magnesium</keyword>
<dbReference type="AlphaFoldDB" id="A0A6P7TZZ0"/>
<dbReference type="GO" id="GO:0046872">
    <property type="term" value="F:metal ion binding"/>
    <property type="evidence" value="ECO:0007669"/>
    <property type="project" value="UniProtKB-KW"/>
</dbReference>
<dbReference type="RefSeq" id="XP_029654832.1">
    <property type="nucleotide sequence ID" value="XM_029798972.1"/>
</dbReference>
<evidence type="ECO:0000256" key="5">
    <source>
        <dbReference type="ARBA" id="ARBA00013152"/>
    </source>
</evidence>
<evidence type="ECO:0000256" key="9">
    <source>
        <dbReference type="ARBA" id="ARBA00022842"/>
    </source>
</evidence>
<evidence type="ECO:0000256" key="8">
    <source>
        <dbReference type="ARBA" id="ARBA00022837"/>
    </source>
</evidence>
<dbReference type="PANTHER" id="PTHR43195:SF1">
    <property type="entry name" value="FI06132P-RELATED"/>
    <property type="match status" value="1"/>
</dbReference>
<reference evidence="13" key="1">
    <citation type="submission" date="2025-08" db="UniProtKB">
        <authorList>
            <consortium name="RefSeq"/>
        </authorList>
    </citation>
    <scope>IDENTIFICATION</scope>
</reference>
<comment type="similarity">
    <text evidence="3">Belongs to the transketolase family.</text>
</comment>
<dbReference type="InterPro" id="IPR033248">
    <property type="entry name" value="Transketolase_C"/>
</dbReference>
<dbReference type="InterPro" id="IPR020826">
    <property type="entry name" value="Transketolase_BS"/>
</dbReference>
<organism evidence="12 13">
    <name type="scientific">Octopus sinensis</name>
    <name type="common">East Asian common octopus</name>
    <dbReference type="NCBI Taxonomy" id="2607531"/>
    <lineage>
        <taxon>Eukaryota</taxon>
        <taxon>Metazoa</taxon>
        <taxon>Spiralia</taxon>
        <taxon>Lophotrochozoa</taxon>
        <taxon>Mollusca</taxon>
        <taxon>Cephalopoda</taxon>
        <taxon>Coleoidea</taxon>
        <taxon>Octopodiformes</taxon>
        <taxon>Octopoda</taxon>
        <taxon>Incirrata</taxon>
        <taxon>Octopodidae</taxon>
        <taxon>Octopus</taxon>
    </lineage>
</organism>
<keyword evidence="7" id="KW-0479">Metal-binding</keyword>
<keyword evidence="12" id="KW-1185">Reference proteome</keyword>
<comment type="subunit">
    <text evidence="4">Homodimer.</text>
</comment>
<accession>A0A6P7TZZ0</accession>
<evidence type="ECO:0000256" key="3">
    <source>
        <dbReference type="ARBA" id="ARBA00007131"/>
    </source>
</evidence>
<dbReference type="PANTHER" id="PTHR43195">
    <property type="entry name" value="TRANSKETOLASE"/>
    <property type="match status" value="1"/>
</dbReference>
<keyword evidence="10" id="KW-0786">Thiamine pyrophosphate</keyword>
<dbReference type="InterPro" id="IPR029061">
    <property type="entry name" value="THDP-binding"/>
</dbReference>
<feature type="domain" description="Transketolase-like pyrimidine-binding" evidence="11">
    <location>
        <begin position="1"/>
        <end position="111"/>
    </location>
</feature>
<gene>
    <name evidence="13" type="primary">LOC115228374</name>
</gene>
<protein>
    <recommendedName>
        <fullName evidence="5">transketolase</fullName>
        <ecNumber evidence="5">2.2.1.1</ecNumber>
    </recommendedName>
</protein>
<proteinExistence type="inferred from homology"/>
<evidence type="ECO:0000256" key="7">
    <source>
        <dbReference type="ARBA" id="ARBA00022723"/>
    </source>
</evidence>
<keyword evidence="6" id="KW-0808">Transferase</keyword>
<evidence type="ECO:0000259" key="11">
    <source>
        <dbReference type="SMART" id="SM00861"/>
    </source>
</evidence>
<dbReference type="Pfam" id="PF02779">
    <property type="entry name" value="Transket_pyr"/>
    <property type="match status" value="1"/>
</dbReference>
<dbReference type="Pfam" id="PF02780">
    <property type="entry name" value="Transketolase_C"/>
    <property type="match status" value="1"/>
</dbReference>
<evidence type="ECO:0000313" key="12">
    <source>
        <dbReference type="Proteomes" id="UP000515154"/>
    </source>
</evidence>
<dbReference type="PROSITE" id="PS00802">
    <property type="entry name" value="TRANSKETOLASE_2"/>
    <property type="match status" value="1"/>
</dbReference>
<evidence type="ECO:0000256" key="10">
    <source>
        <dbReference type="ARBA" id="ARBA00023052"/>
    </source>
</evidence>
<dbReference type="SUPFAM" id="SSF52518">
    <property type="entry name" value="Thiamin diphosphate-binding fold (THDP-binding)"/>
    <property type="match status" value="1"/>
</dbReference>
<dbReference type="KEGG" id="osn:115228374"/>
<evidence type="ECO:0000313" key="13">
    <source>
        <dbReference type="RefSeq" id="XP_029654832.1"/>
    </source>
</evidence>
<evidence type="ECO:0000256" key="1">
    <source>
        <dbReference type="ARBA" id="ARBA00001913"/>
    </source>
</evidence>
<sequence>MAGVAIGAATRARTVVYASTFAAFWTRAFDQIRMGAISMSNANFVGSHAGVSIGEDGASQMALEDIAMFRSIPNSTVFYPRDAVSTERAVELAANTPGICFIRTSRPNFPVIYDNAASFSVGQARVVRSSGDDVCTVVAAGVTLVEAMKLGQTHPELPLRVIDVFTVKPLDVAAIKSAVSATNGRLVVAEDHYPEGRPAC</sequence>
<comment type="cofactor">
    <cofactor evidence="2">
        <name>thiamine diphosphate</name>
        <dbReference type="ChEBI" id="CHEBI:58937"/>
    </cofactor>
</comment>
<evidence type="ECO:0000256" key="2">
    <source>
        <dbReference type="ARBA" id="ARBA00001964"/>
    </source>
</evidence>
<dbReference type="CDD" id="cd07033">
    <property type="entry name" value="TPP_PYR_DXS_TK_like"/>
    <property type="match status" value="1"/>
</dbReference>
<dbReference type="Proteomes" id="UP000515154">
    <property type="component" value="Unplaced"/>
</dbReference>
<evidence type="ECO:0000256" key="6">
    <source>
        <dbReference type="ARBA" id="ARBA00022679"/>
    </source>
</evidence>
<name>A0A6P7TZZ0_9MOLL</name>